<evidence type="ECO:0000259" key="2">
    <source>
        <dbReference type="Pfam" id="PF08338"/>
    </source>
</evidence>
<evidence type="ECO:0000259" key="1">
    <source>
        <dbReference type="Pfam" id="PF01370"/>
    </source>
</evidence>
<dbReference type="SUPFAM" id="SSF55961">
    <property type="entry name" value="Bet v1-like"/>
    <property type="match status" value="1"/>
</dbReference>
<sequence length="465" mass="52216">MTNYKHETVVNADIESTFDWFEHEGSFRRLMPPWEVAEEVRADDSLEVGSQRVFRFPAPGLPFVNMTWVAEHTGYDKPNYFADTMVKGPFWKWDHDHYLTEKDGVTTVVDDVKYSVPFGPLGMFVDRILGGGLVTGRISSMFRARELRLQRDMREHKKYVNESRKRILIAGSSGLIGTQLVAFLDTGGHDVWRLVRRPAKDGAKELTWKPDKGVLNPEDIEGFDVIIHLGGAGIGDKRWSKKRKALIIDSRRDSTTLLSDTMSKLNNKPESFIVASAIGYYGNRGDEELTEESKPGEGFLTDTVIQWESYADSARKAGIRVINTRNGIVLAATGGALGRMLLPWKMGGGGPLAGGKQWMSWISLDDEIYAIHHLMMNKNCEGAYNLTAPNPCMQKVFSKTLGKVLRRPAIAPIPGISMRILFGELAKPLLIEGQRVLPSRLEKSGYEFTHKTLEDALRDSLGKWR</sequence>
<proteinExistence type="predicted"/>
<accession>A0A1B1T9W4</accession>
<dbReference type="CDD" id="cd07820">
    <property type="entry name" value="SRPBCC_3"/>
    <property type="match status" value="1"/>
</dbReference>
<organism evidence="3">
    <name type="scientific">uncultured Poseidoniia archaeon</name>
    <dbReference type="NCBI Taxonomy" id="1697135"/>
    <lineage>
        <taxon>Archaea</taxon>
        <taxon>Methanobacteriati</taxon>
        <taxon>Thermoplasmatota</taxon>
        <taxon>Candidatus Poseidoniia</taxon>
        <taxon>environmental samples</taxon>
    </lineage>
</organism>
<dbReference type="Pfam" id="PF08338">
    <property type="entry name" value="DUF1731"/>
    <property type="match status" value="1"/>
</dbReference>
<dbReference type="InterPro" id="IPR036291">
    <property type="entry name" value="NAD(P)-bd_dom_sf"/>
</dbReference>
<dbReference type="Gene3D" id="3.30.530.20">
    <property type="match status" value="1"/>
</dbReference>
<name>A0A1B1T9W4_9ARCH</name>
<dbReference type="PANTHER" id="PTHR11092">
    <property type="entry name" value="SUGAR NUCLEOTIDE EPIMERASE RELATED"/>
    <property type="match status" value="1"/>
</dbReference>
<dbReference type="SUPFAM" id="SSF51735">
    <property type="entry name" value="NAD(P)-binding Rossmann-fold domains"/>
    <property type="match status" value="1"/>
</dbReference>
<dbReference type="Pfam" id="PF01370">
    <property type="entry name" value="Epimerase"/>
    <property type="match status" value="1"/>
</dbReference>
<dbReference type="Gene3D" id="3.40.50.720">
    <property type="entry name" value="NAD(P)-binding Rossmann-like Domain"/>
    <property type="match status" value="1"/>
</dbReference>
<feature type="domain" description="DUF1731" evidence="2">
    <location>
        <begin position="413"/>
        <end position="459"/>
    </location>
</feature>
<reference evidence="3" key="2">
    <citation type="journal article" date="2015" name="ISME J.">
        <title>A new class of marine Euryarchaeota group II from the Mediterranean deep chlorophyll maximum.</title>
        <authorList>
            <person name="Martin-Cuadrado A.B."/>
            <person name="Garcia-Heredia I."/>
            <person name="Molto A.G."/>
            <person name="Lopez-Ubeda R."/>
            <person name="Kimes N."/>
            <person name="Lopez-Garcia P."/>
            <person name="Moreira D."/>
            <person name="Rodriguez-Valera F."/>
        </authorList>
    </citation>
    <scope>NUCLEOTIDE SEQUENCE</scope>
</reference>
<feature type="domain" description="NAD-dependent epimerase/dehydratase" evidence="1">
    <location>
        <begin position="167"/>
        <end position="385"/>
    </location>
</feature>
<dbReference type="AlphaFoldDB" id="A0A1B1T9W4"/>
<dbReference type="InterPro" id="IPR001509">
    <property type="entry name" value="Epimerase_deHydtase"/>
</dbReference>
<dbReference type="NCBIfam" id="TIGR01777">
    <property type="entry name" value="yfcH"/>
    <property type="match status" value="1"/>
</dbReference>
<dbReference type="EMBL" id="KP211813">
    <property type="protein sequence ID" value="ANV79081.1"/>
    <property type="molecule type" value="Genomic_DNA"/>
</dbReference>
<dbReference type="InterPro" id="IPR010099">
    <property type="entry name" value="SDR39U1"/>
</dbReference>
<dbReference type="InterPro" id="IPR023393">
    <property type="entry name" value="START-like_dom_sf"/>
</dbReference>
<evidence type="ECO:0000313" key="3">
    <source>
        <dbReference type="EMBL" id="ANV79081.1"/>
    </source>
</evidence>
<dbReference type="PANTHER" id="PTHR11092:SF0">
    <property type="entry name" value="EPIMERASE FAMILY PROTEIN SDR39U1"/>
    <property type="match status" value="1"/>
</dbReference>
<dbReference type="InterPro" id="IPR013549">
    <property type="entry name" value="DUF1731"/>
</dbReference>
<protein>
    <submittedName>
        <fullName evidence="3">Putative nucleoside-diphosphate sugar epimerase</fullName>
    </submittedName>
</protein>
<reference evidence="3" key="1">
    <citation type="submission" date="2014-11" db="EMBL/GenBank/DDBJ databases">
        <authorList>
            <person name="Zhu J."/>
            <person name="Qi W."/>
            <person name="Song R."/>
        </authorList>
    </citation>
    <scope>NUCLEOTIDE SEQUENCE</scope>
</reference>